<name>A0A7R7ELS2_9FIRM</name>
<feature type="transmembrane region" description="Helical" evidence="1">
    <location>
        <begin position="37"/>
        <end position="58"/>
    </location>
</feature>
<gene>
    <name evidence="3" type="ORF">bsdtb5_24170</name>
</gene>
<evidence type="ECO:0000256" key="1">
    <source>
        <dbReference type="SAM" id="Phobius"/>
    </source>
</evidence>
<dbReference type="RefSeq" id="WP_271712267.1">
    <property type="nucleotide sequence ID" value="NZ_AP024169.1"/>
</dbReference>
<dbReference type="AlphaFoldDB" id="A0A7R7ELS2"/>
<dbReference type="EMBL" id="AP024169">
    <property type="protein sequence ID" value="BCN31122.1"/>
    <property type="molecule type" value="Genomic_DNA"/>
</dbReference>
<dbReference type="Proteomes" id="UP000595897">
    <property type="component" value="Chromosome"/>
</dbReference>
<accession>A0A7R7ELS2</accession>
<feature type="domain" description="Transglutaminase-like" evidence="2">
    <location>
        <begin position="127"/>
        <end position="219"/>
    </location>
</feature>
<keyword evidence="4" id="KW-1185">Reference proteome</keyword>
<evidence type="ECO:0000313" key="3">
    <source>
        <dbReference type="EMBL" id="BCN31122.1"/>
    </source>
</evidence>
<dbReference type="SUPFAM" id="SSF54001">
    <property type="entry name" value="Cysteine proteinases"/>
    <property type="match status" value="1"/>
</dbReference>
<dbReference type="Gene3D" id="3.10.620.30">
    <property type="match status" value="1"/>
</dbReference>
<keyword evidence="1" id="KW-0812">Transmembrane</keyword>
<organism evidence="3 4">
    <name type="scientific">Anaeromicropila herbilytica</name>
    <dbReference type="NCBI Taxonomy" id="2785025"/>
    <lineage>
        <taxon>Bacteria</taxon>
        <taxon>Bacillati</taxon>
        <taxon>Bacillota</taxon>
        <taxon>Clostridia</taxon>
        <taxon>Lachnospirales</taxon>
        <taxon>Lachnospiraceae</taxon>
        <taxon>Anaeromicropila</taxon>
    </lineage>
</organism>
<evidence type="ECO:0000259" key="2">
    <source>
        <dbReference type="Pfam" id="PF01841"/>
    </source>
</evidence>
<dbReference type="InterPro" id="IPR038765">
    <property type="entry name" value="Papain-like_cys_pep_sf"/>
</dbReference>
<proteinExistence type="predicted"/>
<dbReference type="InterPro" id="IPR002931">
    <property type="entry name" value="Transglutaminase-like"/>
</dbReference>
<dbReference type="Pfam" id="PF01841">
    <property type="entry name" value="Transglut_core"/>
    <property type="match status" value="1"/>
</dbReference>
<sequence length="323" mass="37675">MINRKSNMILVGFLFIIGASIIILVGSRLLNINLSRYAYKTIAVIDLLIGLFYIYNLINKNNRKVINPVPETSRIEVLRKYAEYDLNHKEKRYSYTFQIGNEVPEVLEKYRYSEYLKDVDPMSDMLVFRLFDFVCDNFHHDGSVAFNHDRRMVDIILACELNNGKTNCRGLSMVLAALLRMNGIKARHVTCMPYEEPFADCHVVVDCLIPSGKRVMLDPTMRLYLKDTNGEYVSLDHFRKGLIEGEIFLENQDASYNSEKFDKESYIQYMSKNLFRFSSSLIYADVKNERKLGQIELIPQGYSIKYFSNKNKLVYNPTIFWSI</sequence>
<feature type="transmembrane region" description="Helical" evidence="1">
    <location>
        <begin position="7"/>
        <end position="25"/>
    </location>
</feature>
<keyword evidence="1" id="KW-0472">Membrane</keyword>
<protein>
    <recommendedName>
        <fullName evidence="2">Transglutaminase-like domain-containing protein</fullName>
    </recommendedName>
</protein>
<dbReference type="KEGG" id="ahb:bsdtb5_24170"/>
<reference evidence="3 4" key="1">
    <citation type="submission" date="2020-11" db="EMBL/GenBank/DDBJ databases">
        <title>Draft genome sequencing of a Lachnospiraceae strain isolated from anoxic soil subjected to BSD treatment.</title>
        <authorList>
            <person name="Uek A."/>
            <person name="Tonouchi A."/>
        </authorList>
    </citation>
    <scope>NUCLEOTIDE SEQUENCE [LARGE SCALE GENOMIC DNA]</scope>
    <source>
        <strain evidence="3 4">TB5</strain>
    </source>
</reference>
<evidence type="ECO:0000313" key="4">
    <source>
        <dbReference type="Proteomes" id="UP000595897"/>
    </source>
</evidence>
<keyword evidence="1" id="KW-1133">Transmembrane helix</keyword>